<keyword evidence="3" id="KW-1185">Reference proteome</keyword>
<comment type="caution">
    <text evidence="2">The sequence shown here is derived from an EMBL/GenBank/DDBJ whole genome shotgun (WGS) entry which is preliminary data.</text>
</comment>
<dbReference type="EMBL" id="JAAOZC010000001">
    <property type="protein sequence ID" value="NIJ07042.1"/>
    <property type="molecule type" value="Genomic_DNA"/>
</dbReference>
<sequence length="405" mass="43009">MTRRRRIILATGTAVALGLAAWGLAQIEGSDRGVPPIDSAANYEVGGIQVDVVGKTAEQARMVGWRLAQRRGWQQLWAKANNLPANQAPNLSDGQLDQVVAGVSVEDEQIGAHRYIARLGVLFDRGRAGDLLGAHGGGPRSAPTLVIPVMWSGGVAQSFEHRTDWQKAWARFRSGGSPIDYIRPVGTGLDPLLLNVAQAGRPGRGWWRMILDQYGASDVVVPTVHLERRFPGGPVIAHFIAYHGPDSKEVARFDLVARDSNDLARMLDEGVRRIDQAYADTFREGGLIADPTLVAEPAAVKDLGEEAATEETGDAGATAAPATGGPVQTFTIQVETPDAATESAIEQAVRGLPGVKSATTPSLALGGVSLMRVEFAGDVAALRAAAFGAGLQLRDDNGTLRLRRQ</sequence>
<proteinExistence type="predicted"/>
<accession>A0ABX0TNE4</accession>
<dbReference type="Proteomes" id="UP000727456">
    <property type="component" value="Unassembled WGS sequence"/>
</dbReference>
<feature type="region of interest" description="Disordered" evidence="1">
    <location>
        <begin position="304"/>
        <end position="323"/>
    </location>
</feature>
<evidence type="ECO:0000313" key="3">
    <source>
        <dbReference type="Proteomes" id="UP000727456"/>
    </source>
</evidence>
<organism evidence="2 3">
    <name type="scientific">Sphingomonas vulcanisoli</name>
    <dbReference type="NCBI Taxonomy" id="1658060"/>
    <lineage>
        <taxon>Bacteria</taxon>
        <taxon>Pseudomonadati</taxon>
        <taxon>Pseudomonadota</taxon>
        <taxon>Alphaproteobacteria</taxon>
        <taxon>Sphingomonadales</taxon>
        <taxon>Sphingomonadaceae</taxon>
        <taxon>Sphingomonas</taxon>
    </lineage>
</organism>
<evidence type="ECO:0000256" key="1">
    <source>
        <dbReference type="SAM" id="MobiDB-lite"/>
    </source>
</evidence>
<gene>
    <name evidence="2" type="ORF">FHS31_000624</name>
</gene>
<evidence type="ECO:0008006" key="4">
    <source>
        <dbReference type="Google" id="ProtNLM"/>
    </source>
</evidence>
<evidence type="ECO:0000313" key="2">
    <source>
        <dbReference type="EMBL" id="NIJ07042.1"/>
    </source>
</evidence>
<reference evidence="2 3" key="1">
    <citation type="submission" date="2020-03" db="EMBL/GenBank/DDBJ databases">
        <title>Genomic Encyclopedia of Type Strains, Phase III (KMG-III): the genomes of soil and plant-associated and newly described type strains.</title>
        <authorList>
            <person name="Whitman W."/>
        </authorList>
    </citation>
    <scope>NUCLEOTIDE SEQUENCE [LARGE SCALE GENOMIC DNA]</scope>
    <source>
        <strain evidence="2 3">CECT 8804</strain>
    </source>
</reference>
<protein>
    <recommendedName>
        <fullName evidence="4">Heavy-metal-associated domain-containing protein</fullName>
    </recommendedName>
</protein>
<dbReference type="RefSeq" id="WP_167071861.1">
    <property type="nucleotide sequence ID" value="NZ_JAAOZC010000001.1"/>
</dbReference>
<name>A0ABX0TNE4_9SPHN</name>
<feature type="compositionally biased region" description="Low complexity" evidence="1">
    <location>
        <begin position="314"/>
        <end position="323"/>
    </location>
</feature>